<name>A0A2C6KTX2_9APIC</name>
<dbReference type="VEuPathDB" id="ToxoDB:CSUI_006608"/>
<sequence length="1650" mass="181927">MTHLTPSVLIKMAGRCLIPLEKALVIERASRPFLPSPSTKRSFLALRRKGESLNEGRLSFHQQVCRPYESSCKSEEYQPVRSDKRNKTSLKRKTFAGGEEMRSLGEIWMEMSIRIAERVNWYRSRCGCHHGGKDVSPQFLHTMVQHQSRKRGESDLFVTGERQGEEKDDDSLRGYVSPHQEEEEGWLRESGQQSGEVGRRRRRRRTGKGAVVEERGGTGGSDREGREKRNGEEDQEEEGARRGLRPEDEVTGLNVGKANTGAKEQKRAEKEEDRDQKSEQTERAVKKVRLPNAGEQDVNGERKKKREPGEAGETTGHDEEKDADLLFGNQAEDRMISPWEKGKAGGAGGGIFQLMPTELLLCLLECHSRAIKKKTADPGRSRQKQGQNSRLPVSEGKGVDAGSTVMVPMTPSFSCTSTYRNAGPETPSSSSFSPSSFSFPLPLSASSSSASCDSRAPFPLPSRRAVDELLYALSTRVSSFTLAELLWFSWALSSLFSSPSFYEPRSSSSFSSSTRSSSSSPTLSASSHFRPSPYSLQGSPTSPLPSSVFALASYLDSSFLPSHSASGNCDGRSHESHRLSSANSSSPFLCRRSLLATLFSRALHVVLQPEISCNEKQGVSFLSSPSSKGLSSDLLARGISGLSQLVDSRHAREQFPFLQSLVLPRLILVFLSHQRSERSCSDLDHSFPSHPPLPSSLSSLKNFTLLLSACSRINLRPPQALLDAILSSSFDCLTPLFLQLRPQHHHDEQQSHAEGEGKEKIEEQEKEDGRHNNSLKASISALVYGGLYLSPSSTYSVASPRSFSCLTLPGSPPSSLCTEKSPKPVGTVGPPIPSSSSPATPSSFISASDFLQASLSSIFSSTSRHSLTFCFLQSGIPFASATPYRRDLSALLLSLCRLERYEASSFLLLRYVILPRLSFQPCRTPDPERLLEKVYLDEEELEQLRQHSCGELTLRSEAEARELLSLRVLSKGGGEEGRHDHHFPSDASLDFGNLLMACALQVGLYYPIRSFFPQYTFNQRGGEESKGLFAGLLQSIFSPTHFYFTLQTDSSSSSMDSLSSLLGSLKLNPFQEENHSMQNDWRYQLLLLSCFLNPRKQIYTGSVCSRKNLASFSSLSCLSSSFSNTPNVPFGSSTPATRAAVSSSLLSPCCSAHSPTVCLHFGLDPTHSVTEPSKKRHNKEAGSGTCMTQGIFSTSPTGIEQRNRKHQQLNKLCDSALGSDVDGNEGCMSSAHVHEDKIKDNCKTCGLKEEAVEEIFDREKATQHERLSGNRGSLPSVSLQRQIFLYCLAMRHLAKIRVNTASDDAGCISQRRYGDKNSKGLGNNNTGSYSRHGDKSGYVKRGWTGKEKDEEGIKKKQTGEGKNSHNGRGETSEQGQQRLHKVREDETVHVAGPAEKEDRRTDVRREPHNRGSIMETEERWRKKAGEGEEDSAQQVKEEEGDKRPSILLDNVTLFSSIFSSLRLHTLQGLLRSLAEKSGVSHSEIPEKKKNNKENDNVLSGRQSRLENEVVYALHACLRVFTRGLARGGDRLGGKLNPNDEVHGRCSSNGVNTLLADTVGTGERISGTQADCYDNRNREESPPPVRSTTTITTSSTPTAFSSPTSATIETRNFTARGGEKRKTANPISDPSTLRRSYNVHTPKRPLFLDRV</sequence>
<feature type="compositionally biased region" description="Polar residues" evidence="1">
    <location>
        <begin position="1320"/>
        <end position="1329"/>
    </location>
</feature>
<protein>
    <submittedName>
        <fullName evidence="2">Uncharacterized protein</fullName>
    </submittedName>
</protein>
<feature type="region of interest" description="Disordered" evidence="1">
    <location>
        <begin position="1310"/>
        <end position="1441"/>
    </location>
</feature>
<feature type="compositionally biased region" description="Basic and acidic residues" evidence="1">
    <location>
        <begin position="1382"/>
        <end position="1409"/>
    </location>
</feature>
<dbReference type="Proteomes" id="UP000221165">
    <property type="component" value="Unassembled WGS sequence"/>
</dbReference>
<feature type="region of interest" description="Disordered" evidence="1">
    <location>
        <begin position="1565"/>
        <end position="1603"/>
    </location>
</feature>
<feature type="region of interest" description="Disordered" evidence="1">
    <location>
        <begin position="373"/>
        <end position="405"/>
    </location>
</feature>
<reference evidence="2 3" key="1">
    <citation type="journal article" date="2017" name="Int. J. Parasitol.">
        <title>The genome of the protozoan parasite Cystoisospora suis and a reverse vaccinology approach to identify vaccine candidates.</title>
        <authorList>
            <person name="Palmieri N."/>
            <person name="Shrestha A."/>
            <person name="Ruttkowski B."/>
            <person name="Beck T."/>
            <person name="Vogl C."/>
            <person name="Tomley F."/>
            <person name="Blake D.P."/>
            <person name="Joachim A."/>
        </authorList>
    </citation>
    <scope>NUCLEOTIDE SEQUENCE [LARGE SCALE GENOMIC DNA]</scope>
    <source>
        <strain evidence="2 3">Wien I</strain>
    </source>
</reference>
<feature type="region of interest" description="Disordered" evidence="1">
    <location>
        <begin position="144"/>
        <end position="323"/>
    </location>
</feature>
<accession>A0A2C6KTX2</accession>
<dbReference type="RefSeq" id="XP_067921264.1">
    <property type="nucleotide sequence ID" value="XM_068066762.1"/>
</dbReference>
<evidence type="ECO:0000256" key="1">
    <source>
        <dbReference type="SAM" id="MobiDB-lite"/>
    </source>
</evidence>
<feature type="region of interest" description="Disordered" evidence="1">
    <location>
        <begin position="743"/>
        <end position="772"/>
    </location>
</feature>
<feature type="region of interest" description="Disordered" evidence="1">
    <location>
        <begin position="815"/>
        <end position="840"/>
    </location>
</feature>
<comment type="caution">
    <text evidence="2">The sequence shown here is derived from an EMBL/GenBank/DDBJ whole genome shotgun (WGS) entry which is preliminary data.</text>
</comment>
<feature type="compositionally biased region" description="Low complexity" evidence="1">
    <location>
        <begin position="824"/>
        <end position="840"/>
    </location>
</feature>
<feature type="compositionally biased region" description="Low complexity" evidence="1">
    <location>
        <begin position="1585"/>
        <end position="1603"/>
    </location>
</feature>
<feature type="compositionally biased region" description="Basic and acidic residues" evidence="1">
    <location>
        <begin position="1416"/>
        <end position="1426"/>
    </location>
</feature>
<feature type="compositionally biased region" description="Low complexity" evidence="1">
    <location>
        <begin position="507"/>
        <end position="527"/>
    </location>
</feature>
<feature type="compositionally biased region" description="Basic and acidic residues" evidence="1">
    <location>
        <begin position="211"/>
        <end position="248"/>
    </location>
</feature>
<feature type="compositionally biased region" description="Basic and acidic residues" evidence="1">
    <location>
        <begin position="745"/>
        <end position="771"/>
    </location>
</feature>
<evidence type="ECO:0000313" key="2">
    <source>
        <dbReference type="EMBL" id="PHJ19566.1"/>
    </source>
</evidence>
<feature type="compositionally biased region" description="Basic and acidic residues" evidence="1">
    <location>
        <begin position="263"/>
        <end position="285"/>
    </location>
</feature>
<organism evidence="2 3">
    <name type="scientific">Cystoisospora suis</name>
    <dbReference type="NCBI Taxonomy" id="483139"/>
    <lineage>
        <taxon>Eukaryota</taxon>
        <taxon>Sar</taxon>
        <taxon>Alveolata</taxon>
        <taxon>Apicomplexa</taxon>
        <taxon>Conoidasida</taxon>
        <taxon>Coccidia</taxon>
        <taxon>Eucoccidiorida</taxon>
        <taxon>Eimeriorina</taxon>
        <taxon>Sarcocystidae</taxon>
        <taxon>Cystoisospora</taxon>
    </lineage>
</organism>
<proteinExistence type="predicted"/>
<feature type="compositionally biased region" description="Basic and acidic residues" evidence="1">
    <location>
        <begin position="1344"/>
        <end position="1371"/>
    </location>
</feature>
<keyword evidence="3" id="KW-1185">Reference proteome</keyword>
<evidence type="ECO:0000313" key="3">
    <source>
        <dbReference type="Proteomes" id="UP000221165"/>
    </source>
</evidence>
<dbReference type="GeneID" id="94429973"/>
<dbReference type="EMBL" id="MIGC01003364">
    <property type="protein sequence ID" value="PHJ19566.1"/>
    <property type="molecule type" value="Genomic_DNA"/>
</dbReference>
<gene>
    <name evidence="2" type="ORF">CSUI_006608</name>
</gene>
<feature type="region of interest" description="Disordered" evidence="1">
    <location>
        <begin position="507"/>
        <end position="538"/>
    </location>
</feature>